<keyword evidence="1" id="KW-0472">Membrane</keyword>
<keyword evidence="1" id="KW-1133">Transmembrane helix</keyword>
<feature type="transmembrane region" description="Helical" evidence="1">
    <location>
        <begin position="169"/>
        <end position="187"/>
    </location>
</feature>
<evidence type="ECO:0000313" key="2">
    <source>
        <dbReference type="EMBL" id="SFR42192.1"/>
    </source>
</evidence>
<proteinExistence type="predicted"/>
<feature type="transmembrane region" description="Helical" evidence="1">
    <location>
        <begin position="145"/>
        <end position="163"/>
    </location>
</feature>
<name>A0A1I6GJ13_9EURY</name>
<dbReference type="STRING" id="555875.SAMN04488124_1120"/>
<dbReference type="Proteomes" id="UP000243250">
    <property type="component" value="Unassembled WGS sequence"/>
</dbReference>
<feature type="transmembrane region" description="Helical" evidence="1">
    <location>
        <begin position="53"/>
        <end position="75"/>
    </location>
</feature>
<accession>A0A1I6GJ13</accession>
<evidence type="ECO:0000313" key="3">
    <source>
        <dbReference type="Proteomes" id="UP000243250"/>
    </source>
</evidence>
<feature type="transmembrane region" description="Helical" evidence="1">
    <location>
        <begin position="82"/>
        <end position="108"/>
    </location>
</feature>
<feature type="transmembrane region" description="Helical" evidence="1">
    <location>
        <begin position="120"/>
        <end position="138"/>
    </location>
</feature>
<reference evidence="3" key="1">
    <citation type="submission" date="2016-10" db="EMBL/GenBank/DDBJ databases">
        <authorList>
            <person name="Varghese N."/>
            <person name="Submissions S."/>
        </authorList>
    </citation>
    <scope>NUCLEOTIDE SEQUENCE [LARGE SCALE GENOMIC DNA]</scope>
    <source>
        <strain evidence="3">CGMCC 1.8711</strain>
    </source>
</reference>
<gene>
    <name evidence="2" type="ORF">SAMN04488124_1120</name>
</gene>
<dbReference type="AlphaFoldDB" id="A0A1I6GJ13"/>
<keyword evidence="3" id="KW-1185">Reference proteome</keyword>
<keyword evidence="1" id="KW-0812">Transmembrane</keyword>
<evidence type="ECO:0000256" key="1">
    <source>
        <dbReference type="SAM" id="Phobius"/>
    </source>
</evidence>
<organism evidence="2 3">
    <name type="scientific">Halogeometricum limi</name>
    <dbReference type="NCBI Taxonomy" id="555875"/>
    <lineage>
        <taxon>Archaea</taxon>
        <taxon>Methanobacteriati</taxon>
        <taxon>Methanobacteriota</taxon>
        <taxon>Stenosarchaea group</taxon>
        <taxon>Halobacteria</taxon>
        <taxon>Halobacteriales</taxon>
        <taxon>Haloferacaceae</taxon>
        <taxon>Halogeometricum</taxon>
    </lineage>
</organism>
<protein>
    <submittedName>
        <fullName evidence="2">Uncharacterized protein</fullName>
    </submittedName>
</protein>
<sequence length="207" mass="20594">MEDTRSTGAINSVTNTYVAGLLTAVGAVLVAVVGFENYLPGATTPGSAGWLTFYGLLTLGALALLVGAVLGYPFARASGGRIGLAGVGVAALGFAMTTFGSALNLVYAGPAGETTTGGEFLFGGIVVAVLGGAILAAGLSRAGTLVRVAAALGLALVAFVTALVVELAFVDLFATFAVVFAVGWLLFGLRMRTWTAEATTGRTAPVA</sequence>
<dbReference type="EMBL" id="FOYS01000002">
    <property type="protein sequence ID" value="SFR42192.1"/>
    <property type="molecule type" value="Genomic_DNA"/>
</dbReference>
<feature type="transmembrane region" description="Helical" evidence="1">
    <location>
        <begin position="12"/>
        <end position="33"/>
    </location>
</feature>
<dbReference type="RefSeq" id="WP_089877703.1">
    <property type="nucleotide sequence ID" value="NZ_FOYS01000002.1"/>
</dbReference>